<dbReference type="SUPFAM" id="SSF81301">
    <property type="entry name" value="Nucleotidyltransferase"/>
    <property type="match status" value="1"/>
</dbReference>
<name>A0ABM8M8J9_9GAMM</name>
<protein>
    <recommendedName>
        <fullName evidence="1">Adenylyl/Guanylyl and SMODS C-terminal sensor domain-containing protein</fullName>
    </recommendedName>
</protein>
<comment type="caution">
    <text evidence="2">The sequence shown here is derived from an EMBL/GenBank/DDBJ whole genome shotgun (WGS) entry which is preliminary data.</text>
</comment>
<evidence type="ECO:0000259" key="1">
    <source>
        <dbReference type="Pfam" id="PF18134"/>
    </source>
</evidence>
<dbReference type="InterPro" id="IPR040511">
    <property type="entry name" value="AGS_C"/>
</dbReference>
<reference evidence="2 3" key="1">
    <citation type="submission" date="2020-05" db="EMBL/GenBank/DDBJ databases">
        <authorList>
            <person name="Petersen J."/>
            <person name="Sayavedra L."/>
        </authorList>
    </citation>
    <scope>NUCLEOTIDE SEQUENCE [LARGE SCALE GENOMIC DNA]</scope>
    <source>
        <strain evidence="2">B azoricus SOX ET2 1586I</strain>
    </source>
</reference>
<organism evidence="2 3">
    <name type="scientific">Bathymodiolus thermophilus thioautotrophic gill symbiont</name>
    <dbReference type="NCBI Taxonomy" id="2360"/>
    <lineage>
        <taxon>Bacteria</taxon>
        <taxon>Pseudomonadati</taxon>
        <taxon>Pseudomonadota</taxon>
        <taxon>Gammaproteobacteria</taxon>
        <taxon>sulfur-oxidizing symbionts</taxon>
    </lineage>
</organism>
<gene>
    <name evidence="2" type="ORF">AZO1586I_1377</name>
</gene>
<dbReference type="EMBL" id="CAHJWF010000286">
    <property type="protein sequence ID" value="CAB5504996.1"/>
    <property type="molecule type" value="Genomic_DNA"/>
</dbReference>
<evidence type="ECO:0000313" key="2">
    <source>
        <dbReference type="EMBL" id="CAB5504996.1"/>
    </source>
</evidence>
<dbReference type="Proteomes" id="UP000626656">
    <property type="component" value="Unassembled WGS sequence"/>
</dbReference>
<accession>A0ABM8M8J9</accession>
<feature type="domain" description="Adenylyl/Guanylyl and SMODS C-terminal sensor" evidence="1">
    <location>
        <begin position="330"/>
        <end position="437"/>
    </location>
</feature>
<dbReference type="RefSeq" id="WP_202784386.1">
    <property type="nucleotide sequence ID" value="NZ_CAHJWF010000286.1"/>
</dbReference>
<keyword evidence="3" id="KW-1185">Reference proteome</keyword>
<sequence>MIKSNFNSKFCQYVQDNISIVEKDRKFVSDVYKSFQDVLGGNNTLQIGSYPRFTAIRPLHDLDILYILGEWDKNDHNPVSLLQSVQNKIKNEYVNPTKHTYNVSLQSHSITIVFKEHGEEIFAVDIVPAYVYSDNEFDQDTYKVPEIAEQKHIKRKQFYKQLQESDIDMGWIHTDPRGYIEITKQVNEVNNDFRRVVKFIKAWKNSHKEEKEEFKLKSFHIEQVIIQYYQENTELEIFDAIFKFFVEIPQIIKNPSIKDRANNHKFIDKYVEELSQYQKNLITQARDCFLKKLEKFSENDSVQEFISPCFYKRVSSSEQFLFDFNIPVLTDNSYNFKIDGLIQQKDGFRGGWLSKFFCKVDFNRKIKFQITTTQPDVDLFKWKVRNDINSKEPRGEITDNRTLRDPEHTALRGNHYVECYAILNNVCVAKARRDVKLN</sequence>
<dbReference type="InterPro" id="IPR043519">
    <property type="entry name" value="NT_sf"/>
</dbReference>
<dbReference type="Pfam" id="PF18134">
    <property type="entry name" value="AGS_C"/>
    <property type="match status" value="1"/>
</dbReference>
<evidence type="ECO:0000313" key="3">
    <source>
        <dbReference type="Proteomes" id="UP000626656"/>
    </source>
</evidence>
<proteinExistence type="predicted"/>
<dbReference type="Gene3D" id="3.30.460.10">
    <property type="entry name" value="Beta Polymerase, domain 2"/>
    <property type="match status" value="1"/>
</dbReference>